<dbReference type="GO" id="GO:0003723">
    <property type="term" value="F:RNA binding"/>
    <property type="evidence" value="ECO:0007669"/>
    <property type="project" value="InterPro"/>
</dbReference>
<feature type="active site" description="Nucleophile" evidence="4 5">
    <location>
        <position position="57"/>
    </location>
</feature>
<dbReference type="CDD" id="cd02570">
    <property type="entry name" value="PseudoU_synth_EcTruA"/>
    <property type="match status" value="1"/>
</dbReference>
<dbReference type="GO" id="GO:0031119">
    <property type="term" value="P:tRNA pseudouridine synthesis"/>
    <property type="evidence" value="ECO:0007669"/>
    <property type="project" value="UniProtKB-UniRule"/>
</dbReference>
<comment type="similarity">
    <text evidence="1 4 7">Belongs to the tRNA pseudouridine synthase TruA family.</text>
</comment>
<dbReference type="InterPro" id="IPR001406">
    <property type="entry name" value="PsdUridine_synth_TruA"/>
</dbReference>
<evidence type="ECO:0000256" key="5">
    <source>
        <dbReference type="PIRSR" id="PIRSR001430-1"/>
    </source>
</evidence>
<dbReference type="Pfam" id="PF01416">
    <property type="entry name" value="PseudoU_synth_1"/>
    <property type="match status" value="2"/>
</dbReference>
<dbReference type="FunFam" id="3.30.70.580:FF:000001">
    <property type="entry name" value="tRNA pseudouridine synthase A"/>
    <property type="match status" value="1"/>
</dbReference>
<dbReference type="RefSeq" id="WP_017712296.1">
    <property type="nucleotide sequence ID" value="NZ_KB235937.1"/>
</dbReference>
<proteinExistence type="inferred from homology"/>
<organism evidence="9 10">
    <name type="scientific">Prochlorothrix hollandica PCC 9006 = CALU 1027</name>
    <dbReference type="NCBI Taxonomy" id="317619"/>
    <lineage>
        <taxon>Bacteria</taxon>
        <taxon>Bacillati</taxon>
        <taxon>Cyanobacteriota</taxon>
        <taxon>Cyanophyceae</taxon>
        <taxon>Prochlorotrichales</taxon>
        <taxon>Prochlorotrichaceae</taxon>
        <taxon>Prochlorothrix</taxon>
    </lineage>
</organism>
<feature type="domain" description="Pseudouridine synthase I TruA alpha/beta" evidence="8">
    <location>
        <begin position="12"/>
        <end position="108"/>
    </location>
</feature>
<comment type="caution">
    <text evidence="4">Lacks conserved residue(s) required for the propagation of feature annotation.</text>
</comment>
<comment type="caution">
    <text evidence="9">The sequence shown here is derived from an EMBL/GenBank/DDBJ whole genome shotgun (WGS) entry which is preliminary data.</text>
</comment>
<sequence>MAEAPIQRIALVVQYLGTDFCGWQWQPRQRTVQGVMEAVIGEIVGQPVTVHAAGRTDSGVHAAAQVVHFDVASPIPAQRWMSVLNGRLPPDVVVRASVAVPPTWHARFSASWRRYRYTLYTDRCPNLFLRSSVWHYYHQTLDADVMAQALQPLLGHHHLAAFQRSGSSRPHAWVEIQEVYCCRRDTLVEIEVQASGFLYGMMRLLVGLLVQVGAGTYSPAAFTRIWVDQRRDLVKHSAPAQGLCLNSVGYPQSPFDPVLLSQSQPRFWFPPALDGSSNPWTPQSPLP</sequence>
<keyword evidence="2 4" id="KW-0819">tRNA processing</keyword>
<dbReference type="SUPFAM" id="SSF55120">
    <property type="entry name" value="Pseudouridine synthase"/>
    <property type="match status" value="1"/>
</dbReference>
<dbReference type="STRING" id="317619.GCA_000332315_01821"/>
<dbReference type="AlphaFoldDB" id="A0A0M2PW16"/>
<evidence type="ECO:0000256" key="3">
    <source>
        <dbReference type="ARBA" id="ARBA00023235"/>
    </source>
</evidence>
<comment type="subunit">
    <text evidence="4">Homodimer.</text>
</comment>
<dbReference type="EMBL" id="AJTX02000006">
    <property type="protein sequence ID" value="KKI98848.1"/>
    <property type="molecule type" value="Genomic_DNA"/>
</dbReference>
<evidence type="ECO:0000256" key="6">
    <source>
        <dbReference type="PIRSR" id="PIRSR001430-2"/>
    </source>
</evidence>
<dbReference type="Proteomes" id="UP000034681">
    <property type="component" value="Unassembled WGS sequence"/>
</dbReference>
<dbReference type="InterPro" id="IPR020103">
    <property type="entry name" value="PsdUridine_synth_cat_dom_sf"/>
</dbReference>
<dbReference type="Gene3D" id="3.30.70.580">
    <property type="entry name" value="Pseudouridine synthase I, catalytic domain, N-terminal subdomain"/>
    <property type="match status" value="1"/>
</dbReference>
<reference evidence="9" key="1">
    <citation type="submission" date="2012-04" db="EMBL/GenBank/DDBJ databases">
        <authorList>
            <person name="Borisov I.G."/>
            <person name="Ivanikova N.V."/>
            <person name="Pinevich A.V."/>
        </authorList>
    </citation>
    <scope>NUCLEOTIDE SEQUENCE</scope>
    <source>
        <strain evidence="9">CALU 1027</strain>
    </source>
</reference>
<evidence type="ECO:0000313" key="9">
    <source>
        <dbReference type="EMBL" id="KKI98848.1"/>
    </source>
</evidence>
<evidence type="ECO:0000313" key="10">
    <source>
        <dbReference type="Proteomes" id="UP000034681"/>
    </source>
</evidence>
<dbReference type="InterPro" id="IPR020095">
    <property type="entry name" value="PsdUridine_synth_TruA_C"/>
</dbReference>
<dbReference type="PIRSF" id="PIRSF001430">
    <property type="entry name" value="tRNA_psdUrid_synth"/>
    <property type="match status" value="1"/>
</dbReference>
<protein>
    <recommendedName>
        <fullName evidence="4">tRNA pseudouridine synthase A</fullName>
        <ecNumber evidence="4">5.4.99.12</ecNumber>
    </recommendedName>
    <alternativeName>
        <fullName evidence="4">tRNA pseudouridine(38-40) synthase</fullName>
    </alternativeName>
    <alternativeName>
        <fullName evidence="4">tRNA pseudouridylate synthase I</fullName>
    </alternativeName>
    <alternativeName>
        <fullName evidence="4">tRNA-uridine isomerase I</fullName>
    </alternativeName>
</protein>
<gene>
    <name evidence="4" type="primary">truA</name>
    <name evidence="9" type="ORF">PROH_13440</name>
</gene>
<dbReference type="Gene3D" id="3.30.70.660">
    <property type="entry name" value="Pseudouridine synthase I, catalytic domain, C-terminal subdomain"/>
    <property type="match status" value="1"/>
</dbReference>
<dbReference type="eggNOG" id="COG0101">
    <property type="taxonomic scope" value="Bacteria"/>
</dbReference>
<dbReference type="NCBIfam" id="TIGR00071">
    <property type="entry name" value="hisT_truA"/>
    <property type="match status" value="1"/>
</dbReference>
<evidence type="ECO:0000256" key="1">
    <source>
        <dbReference type="ARBA" id="ARBA00009375"/>
    </source>
</evidence>
<feature type="domain" description="Pseudouridine synthase I TruA alpha/beta" evidence="8">
    <location>
        <begin position="149"/>
        <end position="251"/>
    </location>
</feature>
<comment type="catalytic activity">
    <reaction evidence="4 7">
        <text>uridine(38/39/40) in tRNA = pseudouridine(38/39/40) in tRNA</text>
        <dbReference type="Rhea" id="RHEA:22376"/>
        <dbReference type="Rhea" id="RHEA-COMP:10085"/>
        <dbReference type="Rhea" id="RHEA-COMP:10087"/>
        <dbReference type="ChEBI" id="CHEBI:65314"/>
        <dbReference type="ChEBI" id="CHEBI:65315"/>
        <dbReference type="EC" id="5.4.99.12"/>
    </reaction>
</comment>
<name>A0A0M2PW16_PROHO</name>
<evidence type="ECO:0000256" key="4">
    <source>
        <dbReference type="HAMAP-Rule" id="MF_00171"/>
    </source>
</evidence>
<evidence type="ECO:0000259" key="8">
    <source>
        <dbReference type="Pfam" id="PF01416"/>
    </source>
</evidence>
<dbReference type="InterPro" id="IPR020094">
    <property type="entry name" value="TruA/RsuA/RluB/E/F_N"/>
</dbReference>
<dbReference type="HAMAP" id="MF_00171">
    <property type="entry name" value="TruA"/>
    <property type="match status" value="1"/>
</dbReference>
<evidence type="ECO:0000256" key="7">
    <source>
        <dbReference type="RuleBase" id="RU003792"/>
    </source>
</evidence>
<comment type="function">
    <text evidence="4">Formation of pseudouridine at positions 38, 39 and 40 in the anticodon stem and loop of transfer RNAs.</text>
</comment>
<dbReference type="PANTHER" id="PTHR11142:SF0">
    <property type="entry name" value="TRNA PSEUDOURIDINE SYNTHASE-LIKE 1"/>
    <property type="match status" value="1"/>
</dbReference>
<feature type="binding site" evidence="4 6">
    <location>
        <position position="115"/>
    </location>
    <ligand>
        <name>substrate</name>
    </ligand>
</feature>
<keyword evidence="3 4" id="KW-0413">Isomerase</keyword>
<dbReference type="PANTHER" id="PTHR11142">
    <property type="entry name" value="PSEUDOURIDYLATE SYNTHASE"/>
    <property type="match status" value="1"/>
</dbReference>
<dbReference type="GO" id="GO:0160147">
    <property type="term" value="F:tRNA pseudouridine(38-40) synthase activity"/>
    <property type="evidence" value="ECO:0007669"/>
    <property type="project" value="UniProtKB-EC"/>
</dbReference>
<accession>A0A0M2PW16</accession>
<dbReference type="OrthoDB" id="9811823at2"/>
<evidence type="ECO:0000256" key="2">
    <source>
        <dbReference type="ARBA" id="ARBA00022694"/>
    </source>
</evidence>
<dbReference type="InterPro" id="IPR020097">
    <property type="entry name" value="PsdUridine_synth_TruA_a/b_dom"/>
</dbReference>
<dbReference type="EC" id="5.4.99.12" evidence="4"/>
<keyword evidence="10" id="KW-1185">Reference proteome</keyword>